<feature type="region of interest" description="Disordered" evidence="1">
    <location>
        <begin position="54"/>
        <end position="125"/>
    </location>
</feature>
<dbReference type="Proteomes" id="UP001459204">
    <property type="component" value="Unassembled WGS sequence"/>
</dbReference>
<evidence type="ECO:0000313" key="3">
    <source>
        <dbReference type="Proteomes" id="UP001459204"/>
    </source>
</evidence>
<sequence>MSRDPTRSPARHRRPPFSGFALVLLCAWVLLGGIAAASAQPAAGWDTTARVSADGIGQAQAAPDDRMAEQPDGRSQGSHVSHPSDGVAGTSAEPDLLPQATRPHRHCPIQPAHPAHGRPQVSQRTCHAYCGRAPPRLA</sequence>
<keyword evidence="3" id="KW-1185">Reference proteome</keyword>
<accession>A0ABU9IXH7</accession>
<reference evidence="2 3" key="1">
    <citation type="submission" date="2024-04" db="EMBL/GenBank/DDBJ databases">
        <title>Draft genome sequence of Pseudoxanthomonas putridarboris WD12.</title>
        <authorList>
            <person name="Oh J."/>
        </authorList>
    </citation>
    <scope>NUCLEOTIDE SEQUENCE [LARGE SCALE GENOMIC DNA]</scope>
    <source>
        <strain evidence="2 3">WD12</strain>
    </source>
</reference>
<proteinExistence type="predicted"/>
<comment type="caution">
    <text evidence="2">The sequence shown here is derived from an EMBL/GenBank/DDBJ whole genome shotgun (WGS) entry which is preliminary data.</text>
</comment>
<name>A0ABU9IXH7_9GAMM</name>
<evidence type="ECO:0008006" key="4">
    <source>
        <dbReference type="Google" id="ProtNLM"/>
    </source>
</evidence>
<organism evidence="2 3">
    <name type="scientific">Pseudoxanthomonas putridarboris</name>
    <dbReference type="NCBI Taxonomy" id="752605"/>
    <lineage>
        <taxon>Bacteria</taxon>
        <taxon>Pseudomonadati</taxon>
        <taxon>Pseudomonadota</taxon>
        <taxon>Gammaproteobacteria</taxon>
        <taxon>Lysobacterales</taxon>
        <taxon>Lysobacteraceae</taxon>
        <taxon>Pseudoxanthomonas</taxon>
    </lineage>
</organism>
<evidence type="ECO:0000313" key="2">
    <source>
        <dbReference type="EMBL" id="MEL1263684.1"/>
    </source>
</evidence>
<feature type="compositionally biased region" description="Basic and acidic residues" evidence="1">
    <location>
        <begin position="63"/>
        <end position="72"/>
    </location>
</feature>
<evidence type="ECO:0000256" key="1">
    <source>
        <dbReference type="SAM" id="MobiDB-lite"/>
    </source>
</evidence>
<dbReference type="RefSeq" id="WP_341724874.1">
    <property type="nucleotide sequence ID" value="NZ_JBBWWT010000002.1"/>
</dbReference>
<gene>
    <name evidence="2" type="ORF">AAD027_04750</name>
</gene>
<dbReference type="EMBL" id="JBBWWT010000002">
    <property type="protein sequence ID" value="MEL1263684.1"/>
    <property type="molecule type" value="Genomic_DNA"/>
</dbReference>
<protein>
    <recommendedName>
        <fullName evidence="4">Secreted protein</fullName>
    </recommendedName>
</protein>